<keyword evidence="1" id="KW-0472">Membrane</keyword>
<feature type="transmembrane region" description="Helical" evidence="1">
    <location>
        <begin position="329"/>
        <end position="351"/>
    </location>
</feature>
<feature type="transmembrane region" description="Helical" evidence="1">
    <location>
        <begin position="72"/>
        <end position="92"/>
    </location>
</feature>
<dbReference type="RefSeq" id="WP_356954897.1">
    <property type="nucleotide sequence ID" value="NZ_JBEYBD010000003.1"/>
</dbReference>
<gene>
    <name evidence="2" type="ORF">ABZ510_03970</name>
</gene>
<proteinExistence type="predicted"/>
<accession>A0ABV2WJD9</accession>
<name>A0ABV2WJD9_9NOCA</name>
<evidence type="ECO:0000256" key="1">
    <source>
        <dbReference type="SAM" id="Phobius"/>
    </source>
</evidence>
<feature type="transmembrane region" description="Helical" evidence="1">
    <location>
        <begin position="299"/>
        <end position="317"/>
    </location>
</feature>
<evidence type="ECO:0000313" key="2">
    <source>
        <dbReference type="EMBL" id="MEU1950995.1"/>
    </source>
</evidence>
<feature type="transmembrane region" description="Helical" evidence="1">
    <location>
        <begin position="147"/>
        <end position="168"/>
    </location>
</feature>
<organism evidence="2 3">
    <name type="scientific">Nocardia rhamnosiphila</name>
    <dbReference type="NCBI Taxonomy" id="426716"/>
    <lineage>
        <taxon>Bacteria</taxon>
        <taxon>Bacillati</taxon>
        <taxon>Actinomycetota</taxon>
        <taxon>Actinomycetes</taxon>
        <taxon>Mycobacteriales</taxon>
        <taxon>Nocardiaceae</taxon>
        <taxon>Nocardia</taxon>
    </lineage>
</organism>
<protein>
    <submittedName>
        <fullName evidence="2">Uncharacterized protein</fullName>
    </submittedName>
</protein>
<evidence type="ECO:0000313" key="3">
    <source>
        <dbReference type="Proteomes" id="UP001550628"/>
    </source>
</evidence>
<keyword evidence="1" id="KW-1133">Transmembrane helix</keyword>
<comment type="caution">
    <text evidence="2">The sequence shown here is derived from an EMBL/GenBank/DDBJ whole genome shotgun (WGS) entry which is preliminary data.</text>
</comment>
<keyword evidence="3" id="KW-1185">Reference proteome</keyword>
<feature type="transmembrane region" description="Helical" evidence="1">
    <location>
        <begin position="363"/>
        <end position="381"/>
    </location>
</feature>
<reference evidence="2 3" key="1">
    <citation type="submission" date="2024-06" db="EMBL/GenBank/DDBJ databases">
        <title>The Natural Products Discovery Center: Release of the First 8490 Sequenced Strains for Exploring Actinobacteria Biosynthetic Diversity.</title>
        <authorList>
            <person name="Kalkreuter E."/>
            <person name="Kautsar S.A."/>
            <person name="Yang D."/>
            <person name="Bader C.D."/>
            <person name="Teijaro C.N."/>
            <person name="Fluegel L."/>
            <person name="Davis C.M."/>
            <person name="Simpson J.R."/>
            <person name="Lauterbach L."/>
            <person name="Steele A.D."/>
            <person name="Gui C."/>
            <person name="Meng S."/>
            <person name="Li G."/>
            <person name="Viehrig K."/>
            <person name="Ye F."/>
            <person name="Su P."/>
            <person name="Kiefer A.F."/>
            <person name="Nichols A."/>
            <person name="Cepeda A.J."/>
            <person name="Yan W."/>
            <person name="Fan B."/>
            <person name="Jiang Y."/>
            <person name="Adhikari A."/>
            <person name="Zheng C.-J."/>
            <person name="Schuster L."/>
            <person name="Cowan T.M."/>
            <person name="Smanski M.J."/>
            <person name="Chevrette M.G."/>
            <person name="De Carvalho L.P.S."/>
            <person name="Shen B."/>
        </authorList>
    </citation>
    <scope>NUCLEOTIDE SEQUENCE [LARGE SCALE GENOMIC DNA]</scope>
    <source>
        <strain evidence="2 3">NPDC019708</strain>
    </source>
</reference>
<dbReference type="Proteomes" id="UP001550628">
    <property type="component" value="Unassembled WGS sequence"/>
</dbReference>
<feature type="transmembrane region" description="Helical" evidence="1">
    <location>
        <begin position="268"/>
        <end position="293"/>
    </location>
</feature>
<feature type="transmembrane region" description="Helical" evidence="1">
    <location>
        <begin position="113"/>
        <end position="135"/>
    </location>
</feature>
<keyword evidence="1" id="KW-0812">Transmembrane</keyword>
<sequence>MLYAILILPGGVGAVATAAEPGPALSRMDGLAWTGVVDSDGVALADYPFLVDRGGLSNPGATVLWTLIGLEFVGYMVIVTTAIWFIGYSLSFRWLDLFSAALHGVAEALSRQLADPVISLTAATLGAFIVAWFIIRGSPGRAARQTVTMVAVAGLGGLLVFGPGADLLSADGLPARGRDVGMSIVAGLNGARTEPDRLVETLSASMSDDFARHPVQVWNFGHVLDDRCGAVWSAGVTAGDIDALQSGIAGCGDPAAAERIARPTMGQFGVGLLLLVGATVLLVFAALLAGLVLRCALDAIYHGFLAIFGFAAGGYIYGPTQTFLVRNLVTCGFAAVRMCAFTVFLGVYLLLLGNLFRRAPGQVIPVLVLAALVEVVAISQLSRLRRGLSQGSAGVIERIGVALGGRATPGSAGAAGGRSGGSQPGIIRALGDLNTLDESPLVAWAAAGTVRPFDPLARGRAKAQRAAVASGPSMEESFRWSHLARHNWRLVALREAERFGGTGSEMGVARTLKMMRDNRIPDSQLVPVLRAIGVPDQLVTGALAAFSVQETTRSQGPYGFLPLQKAVAAAYAAYNRAGEPGARAFAAQAVVAAEGFARHSNAPVATAVPDRDFLRRVERNRDSGRALRAAISPGEWNTVGRDTRWSIGSRLSAEHLGVAQAYYDDPTEANRARLLRSAMRVANLDHLVPAEGLDPWHP</sequence>
<dbReference type="EMBL" id="JBEYBF010000002">
    <property type="protein sequence ID" value="MEU1950995.1"/>
    <property type="molecule type" value="Genomic_DNA"/>
</dbReference>